<dbReference type="EMBL" id="CAJFCV020000003">
    <property type="protein sequence ID" value="CAG9109257.1"/>
    <property type="molecule type" value="Genomic_DNA"/>
</dbReference>
<dbReference type="SMR" id="A0A7I8WI20"/>
<dbReference type="Proteomes" id="UP000582659">
    <property type="component" value="Unassembled WGS sequence"/>
</dbReference>
<dbReference type="OrthoDB" id="5917544at2759"/>
<keyword evidence="1" id="KW-0175">Coiled coil</keyword>
<reference evidence="3" key="1">
    <citation type="submission" date="2020-09" db="EMBL/GenBank/DDBJ databases">
        <authorList>
            <person name="Kikuchi T."/>
        </authorList>
    </citation>
    <scope>NUCLEOTIDE SEQUENCE</scope>
    <source>
        <strain evidence="3">Ka4C1</strain>
    </source>
</reference>
<organism evidence="3 4">
    <name type="scientific">Bursaphelenchus xylophilus</name>
    <name type="common">Pinewood nematode worm</name>
    <name type="synonym">Aphelenchoides xylophilus</name>
    <dbReference type="NCBI Taxonomy" id="6326"/>
    <lineage>
        <taxon>Eukaryota</taxon>
        <taxon>Metazoa</taxon>
        <taxon>Ecdysozoa</taxon>
        <taxon>Nematoda</taxon>
        <taxon>Chromadorea</taxon>
        <taxon>Rhabditida</taxon>
        <taxon>Tylenchina</taxon>
        <taxon>Tylenchomorpha</taxon>
        <taxon>Aphelenchoidea</taxon>
        <taxon>Aphelenchoididae</taxon>
        <taxon>Bursaphelenchus</taxon>
    </lineage>
</organism>
<feature type="coiled-coil region" evidence="1">
    <location>
        <begin position="274"/>
        <end position="308"/>
    </location>
</feature>
<feature type="coiled-coil region" evidence="1">
    <location>
        <begin position="415"/>
        <end position="635"/>
    </location>
</feature>
<evidence type="ECO:0000313" key="4">
    <source>
        <dbReference type="Proteomes" id="UP000659654"/>
    </source>
</evidence>
<feature type="compositionally biased region" description="Basic and acidic residues" evidence="2">
    <location>
        <begin position="703"/>
        <end position="716"/>
    </location>
</feature>
<comment type="caution">
    <text evidence="3">The sequence shown here is derived from an EMBL/GenBank/DDBJ whole genome shotgun (WGS) entry which is preliminary data.</text>
</comment>
<gene>
    <name evidence="3" type="ORF">BXYJ_LOCUS7121</name>
</gene>
<accession>A0A7I8WI20</accession>
<keyword evidence="4" id="KW-1185">Reference proteome</keyword>
<proteinExistence type="predicted"/>
<feature type="coiled-coil region" evidence="1">
    <location>
        <begin position="43"/>
        <end position="147"/>
    </location>
</feature>
<feature type="compositionally biased region" description="Polar residues" evidence="2">
    <location>
        <begin position="679"/>
        <end position="698"/>
    </location>
</feature>
<feature type="region of interest" description="Disordered" evidence="2">
    <location>
        <begin position="679"/>
        <end position="723"/>
    </location>
</feature>
<feature type="compositionally biased region" description="Low complexity" evidence="2">
    <location>
        <begin position="1"/>
        <end position="18"/>
    </location>
</feature>
<feature type="region of interest" description="Disordered" evidence="2">
    <location>
        <begin position="1"/>
        <end position="28"/>
    </location>
</feature>
<protein>
    <submittedName>
        <fullName evidence="3">(pine wood nematode) hypothetical protein</fullName>
    </submittedName>
</protein>
<dbReference type="AlphaFoldDB" id="A0A7I8WI20"/>
<sequence length="723" mass="83905">MNNSPLNSPSNYNSLPRSASSLNGTLPRNIPAKGFGTANYMLKEEYERDRVRWQQKLEEAEAKLVEASIQNTELSQIKAQLNKKIIDIEKNQKPLIEYNKRLAERNKTATEQCKELEDTIAFIRDENLTLKDSYDRLAKDNAALKEQRAFPERLEELERYRAQVLELSKCITALRASIQERDRRHELLVQKFRKIKKTLAARRDNEDDRISFIGSEASTGSTIALDTIAEDLDEDTSLLSADPPQIVLDQLESAQTQISELRGILLPDTPEITHEIMLTKAARMKEEHKNLQEKVYMLELELANARDTNDLLEFQLVELSSTKNPPICQDKTVETDEYLDDDLEILELEPRLNFDDEFVSRTKTALRGLERLFVLSKEQRETIHCGVSCLGGLEYKLSFAHNQLNMTECELTRLKKSYEEQLADLQRQVDASTETSSLKKKELKNTIEELRDERIVVQKECEELRRLNEEQQLKLDELNKKINESNGFIEELKRDLAEESQSKTDIIKELQESRQNADKWKQQVDVLQDKANKLFVMERNLKNVEDTNTDLEKRFDKELMLRNSLELKNKQLIKELMEAKKEIERLEGEIRPIGTQLERRYEETRYRLAEALKMVEKLESQLSNSNQVIAEIRKSDGNGEKMAREIVQLKRYNDELSAQFNTQMDLISELKKRFLIVSQKTQGKSESNESISWTSKSSSMDDEQYHSEEGGSEKSHQLHHGSI</sequence>
<evidence type="ECO:0000256" key="2">
    <source>
        <dbReference type="SAM" id="MobiDB-lite"/>
    </source>
</evidence>
<evidence type="ECO:0000256" key="1">
    <source>
        <dbReference type="SAM" id="Coils"/>
    </source>
</evidence>
<dbReference type="Proteomes" id="UP000659654">
    <property type="component" value="Unassembled WGS sequence"/>
</dbReference>
<dbReference type="EMBL" id="CAJFDI010000003">
    <property type="protein sequence ID" value="CAD5222153.1"/>
    <property type="molecule type" value="Genomic_DNA"/>
</dbReference>
<evidence type="ECO:0000313" key="3">
    <source>
        <dbReference type="EMBL" id="CAD5222153.1"/>
    </source>
</evidence>
<name>A0A7I8WI20_BURXY</name>